<evidence type="ECO:0000259" key="3">
    <source>
        <dbReference type="PROSITE" id="PS51228"/>
    </source>
</evidence>
<evidence type="ECO:0000256" key="2">
    <source>
        <dbReference type="ARBA" id="ARBA00023121"/>
    </source>
</evidence>
<dbReference type="GO" id="GO:0006631">
    <property type="term" value="P:fatty acid metabolic process"/>
    <property type="evidence" value="ECO:0007669"/>
    <property type="project" value="TreeGrafter"/>
</dbReference>
<dbReference type="InterPro" id="IPR035984">
    <property type="entry name" value="Acyl-CoA-binding_sf"/>
</dbReference>
<gene>
    <name evidence="4" type="ORF">VSDG_02680</name>
</gene>
<dbReference type="AlphaFoldDB" id="A0A423WCW6"/>
<dbReference type="EMBL" id="LJZO01000007">
    <property type="protein sequence ID" value="ROW01108.1"/>
    <property type="molecule type" value="Genomic_DNA"/>
</dbReference>
<keyword evidence="5" id="KW-1185">Reference proteome</keyword>
<evidence type="ECO:0000256" key="1">
    <source>
        <dbReference type="ARBA" id="ARBA00005567"/>
    </source>
</evidence>
<dbReference type="GO" id="GO:0000062">
    <property type="term" value="F:fatty-acyl-CoA binding"/>
    <property type="evidence" value="ECO:0007669"/>
    <property type="project" value="InterPro"/>
</dbReference>
<dbReference type="OrthoDB" id="346910at2759"/>
<evidence type="ECO:0000313" key="5">
    <source>
        <dbReference type="Proteomes" id="UP000284375"/>
    </source>
</evidence>
<dbReference type="Gene3D" id="1.20.80.10">
    <property type="match status" value="1"/>
</dbReference>
<comment type="caution">
    <text evidence="4">The sequence shown here is derived from an EMBL/GenBank/DDBJ whole genome shotgun (WGS) entry which is preliminary data.</text>
</comment>
<dbReference type="PROSITE" id="PS51228">
    <property type="entry name" value="ACB_2"/>
    <property type="match status" value="1"/>
</dbReference>
<dbReference type="InterPro" id="IPR000582">
    <property type="entry name" value="Acyl-CoA-binding_protein"/>
</dbReference>
<dbReference type="Proteomes" id="UP000284375">
    <property type="component" value="Unassembled WGS sequence"/>
</dbReference>
<sequence>MSAFETAVADSKKLTSKPSNEELLDLYALYKIALGEDISNAPAPGMFDLKGKAKKNAWQKKVDEGVTQEQAKSEYVALVEQLKAQHGYDANKVPEAGIRRPTIGVSASLSGVSFWNVPTILAFSAKREGQTNTPISHDAIRTSPAPLAASPQACLDKFAEVVRAQSIPSSP</sequence>
<dbReference type="InterPro" id="IPR014352">
    <property type="entry name" value="FERM/acyl-CoA-bd_prot_sf"/>
</dbReference>
<name>A0A423WCW6_CYTCH</name>
<dbReference type="PRINTS" id="PR00689">
    <property type="entry name" value="ACOABINDINGP"/>
</dbReference>
<proteinExistence type="inferred from homology"/>
<organism evidence="4 5">
    <name type="scientific">Cytospora chrysosperma</name>
    <name type="common">Cytospora canker fungus</name>
    <name type="synonym">Sphaeria chrysosperma</name>
    <dbReference type="NCBI Taxonomy" id="252740"/>
    <lineage>
        <taxon>Eukaryota</taxon>
        <taxon>Fungi</taxon>
        <taxon>Dikarya</taxon>
        <taxon>Ascomycota</taxon>
        <taxon>Pezizomycotina</taxon>
        <taxon>Sordariomycetes</taxon>
        <taxon>Sordariomycetidae</taxon>
        <taxon>Diaporthales</taxon>
        <taxon>Cytosporaceae</taxon>
        <taxon>Cytospora</taxon>
    </lineage>
</organism>
<comment type="similarity">
    <text evidence="1">Belongs to the ACBP family.</text>
</comment>
<dbReference type="PANTHER" id="PTHR23310:SF62">
    <property type="entry name" value="ACYL-COA BINDING PROTEIN 1, ISOFORM A"/>
    <property type="match status" value="1"/>
</dbReference>
<keyword evidence="2" id="KW-0446">Lipid-binding</keyword>
<dbReference type="SUPFAM" id="SSF47027">
    <property type="entry name" value="Acyl-CoA binding protein"/>
    <property type="match status" value="1"/>
</dbReference>
<feature type="domain" description="ACB" evidence="3">
    <location>
        <begin position="1"/>
        <end position="88"/>
    </location>
</feature>
<dbReference type="Pfam" id="PF00887">
    <property type="entry name" value="ACBP"/>
    <property type="match status" value="1"/>
</dbReference>
<evidence type="ECO:0000313" key="4">
    <source>
        <dbReference type="EMBL" id="ROW01108.1"/>
    </source>
</evidence>
<dbReference type="STRING" id="252740.A0A423WCW6"/>
<dbReference type="PANTHER" id="PTHR23310">
    <property type="entry name" value="ACYL-COA-BINDING PROTEIN, ACBP"/>
    <property type="match status" value="1"/>
</dbReference>
<protein>
    <recommendedName>
        <fullName evidence="3">ACB domain-containing protein</fullName>
    </recommendedName>
</protein>
<accession>A0A423WCW6</accession>
<reference evidence="4 5" key="1">
    <citation type="submission" date="2015-09" db="EMBL/GenBank/DDBJ databases">
        <title>Host preference determinants of Valsa canker pathogens revealed by comparative genomics.</title>
        <authorList>
            <person name="Yin Z."/>
            <person name="Huang L."/>
        </authorList>
    </citation>
    <scope>NUCLEOTIDE SEQUENCE [LARGE SCALE GENOMIC DNA]</scope>
    <source>
        <strain evidence="4 5">YSFL</strain>
    </source>
</reference>